<evidence type="ECO:0000313" key="3">
    <source>
        <dbReference type="EMBL" id="MFC4724801.1"/>
    </source>
</evidence>
<comment type="caution">
    <text evidence="3">The sequence shown here is derived from an EMBL/GenBank/DDBJ whole genome shotgun (WGS) entry which is preliminary data.</text>
</comment>
<feature type="signal peptide" evidence="2">
    <location>
        <begin position="1"/>
        <end position="20"/>
    </location>
</feature>
<protein>
    <recommendedName>
        <fullName evidence="5">Peptidase domain-containing protein</fullName>
    </recommendedName>
</protein>
<sequence length="326" mass="34329">MKYAFAAAISLGLATSMAAAQDFTLSPSYGDTSLRAGFMPDPYTVDLQSGGPVRANTLNDTGSGNADRDRRCRGYIADAPDFSLQFSSGSGALPLRIGAASGSDTTLVINGPDGSWYCDDDSGNGLNPLIQFNNPSSGRYDIWVGTFGSASLADARLFISELGSVTASSVGYGSGGGSSASGPDWRLNPSYETVNLRGGFVPDPYTVDLQSGGPNRVRDTISDTGSGDARRDNRCSGHIADAPDVRLNFTPGSLPLIISVASSSDTTLVINAPDGRWYCDDDSGQGTNPSIRWDRPQSGQYDIWVGTWASTSLRDAVLHISELYTE</sequence>
<gene>
    <name evidence="3" type="ORF">ACFPB0_05810</name>
</gene>
<evidence type="ECO:0000256" key="1">
    <source>
        <dbReference type="SAM" id="MobiDB-lite"/>
    </source>
</evidence>
<name>A0ABV9N915_9PROT</name>
<organism evidence="3 4">
    <name type="scientific">Glycocaulis abyssi</name>
    <dbReference type="NCBI Taxonomy" id="1433403"/>
    <lineage>
        <taxon>Bacteria</taxon>
        <taxon>Pseudomonadati</taxon>
        <taxon>Pseudomonadota</taxon>
        <taxon>Alphaproteobacteria</taxon>
        <taxon>Maricaulales</taxon>
        <taxon>Maricaulaceae</taxon>
        <taxon>Glycocaulis</taxon>
    </lineage>
</organism>
<reference evidence="4" key="1">
    <citation type="journal article" date="2019" name="Int. J. Syst. Evol. Microbiol.">
        <title>The Global Catalogue of Microorganisms (GCM) 10K type strain sequencing project: providing services to taxonomists for standard genome sequencing and annotation.</title>
        <authorList>
            <consortium name="The Broad Institute Genomics Platform"/>
            <consortium name="The Broad Institute Genome Sequencing Center for Infectious Disease"/>
            <person name="Wu L."/>
            <person name="Ma J."/>
        </authorList>
    </citation>
    <scope>NUCLEOTIDE SEQUENCE [LARGE SCALE GENOMIC DNA]</scope>
    <source>
        <strain evidence="4">CCUG 62981</strain>
    </source>
</reference>
<feature type="chain" id="PRO_5045062759" description="Peptidase domain-containing protein" evidence="2">
    <location>
        <begin position="21"/>
        <end position="326"/>
    </location>
</feature>
<accession>A0ABV9N915</accession>
<feature type="region of interest" description="Disordered" evidence="1">
    <location>
        <begin position="205"/>
        <end position="231"/>
    </location>
</feature>
<keyword evidence="4" id="KW-1185">Reference proteome</keyword>
<proteinExistence type="predicted"/>
<evidence type="ECO:0000256" key="2">
    <source>
        <dbReference type="SAM" id="SignalP"/>
    </source>
</evidence>
<dbReference type="RefSeq" id="WP_371393976.1">
    <property type="nucleotide sequence ID" value="NZ_CP163421.1"/>
</dbReference>
<dbReference type="Proteomes" id="UP001596024">
    <property type="component" value="Unassembled WGS sequence"/>
</dbReference>
<keyword evidence="2" id="KW-0732">Signal</keyword>
<evidence type="ECO:0008006" key="5">
    <source>
        <dbReference type="Google" id="ProtNLM"/>
    </source>
</evidence>
<evidence type="ECO:0000313" key="4">
    <source>
        <dbReference type="Proteomes" id="UP001596024"/>
    </source>
</evidence>
<dbReference type="EMBL" id="JBHSGQ010000002">
    <property type="protein sequence ID" value="MFC4724801.1"/>
    <property type="molecule type" value="Genomic_DNA"/>
</dbReference>